<dbReference type="GO" id="GO:0005886">
    <property type="term" value="C:plasma membrane"/>
    <property type="evidence" value="ECO:0007669"/>
    <property type="project" value="UniProtKB-SubCell"/>
</dbReference>
<keyword evidence="10" id="KW-1185">Reference proteome</keyword>
<comment type="subcellular location">
    <subcellularLocation>
        <location evidence="6">Cell membrane</location>
        <topology evidence="6">Multi-pass membrane protein</topology>
    </subcellularLocation>
    <subcellularLocation>
        <location evidence="1">Membrane</location>
        <topology evidence="1">Multi-pass membrane protein</topology>
    </subcellularLocation>
</comment>
<reference evidence="9" key="1">
    <citation type="submission" date="2022-07" db="EMBL/GenBank/DDBJ databases">
        <title>Taxonomy of Novel Oxalotrophic and Methylotrophic Bacteria.</title>
        <authorList>
            <person name="Sahin N."/>
            <person name="Tani A."/>
        </authorList>
    </citation>
    <scope>NUCLEOTIDE SEQUENCE</scope>
    <source>
        <strain evidence="9">AM327</strain>
    </source>
</reference>
<evidence type="ECO:0000313" key="9">
    <source>
        <dbReference type="EMBL" id="GLB51016.1"/>
    </source>
</evidence>
<dbReference type="Gene3D" id="1.20.120.80">
    <property type="entry name" value="Cytochrome c oxidase, subunit III, four-helix bundle"/>
    <property type="match status" value="1"/>
</dbReference>
<comment type="caution">
    <text evidence="9">The sequence shown here is derived from an EMBL/GenBank/DDBJ whole genome shotgun (WGS) entry which is preliminary data.</text>
</comment>
<evidence type="ECO:0000256" key="6">
    <source>
        <dbReference type="RuleBase" id="RU003376"/>
    </source>
</evidence>
<organism evidence="9 10">
    <name type="scientific">Neptunitalea chrysea</name>
    <dbReference type="NCBI Taxonomy" id="1647581"/>
    <lineage>
        <taxon>Bacteria</taxon>
        <taxon>Pseudomonadati</taxon>
        <taxon>Bacteroidota</taxon>
        <taxon>Flavobacteriia</taxon>
        <taxon>Flavobacteriales</taxon>
        <taxon>Flavobacteriaceae</taxon>
        <taxon>Neptunitalea</taxon>
    </lineage>
</organism>
<dbReference type="RefSeq" id="WP_281751136.1">
    <property type="nucleotide sequence ID" value="NZ_BRVP01000001.1"/>
</dbReference>
<evidence type="ECO:0000256" key="2">
    <source>
        <dbReference type="ARBA" id="ARBA00010581"/>
    </source>
</evidence>
<dbReference type="InterPro" id="IPR035973">
    <property type="entry name" value="Cyt_c_oxidase_su3-like_sf"/>
</dbReference>
<dbReference type="AlphaFoldDB" id="A0A9W6B2C9"/>
<evidence type="ECO:0000256" key="3">
    <source>
        <dbReference type="ARBA" id="ARBA00022692"/>
    </source>
</evidence>
<dbReference type="EMBL" id="BRVP01000001">
    <property type="protein sequence ID" value="GLB51016.1"/>
    <property type="molecule type" value="Genomic_DNA"/>
</dbReference>
<accession>A0A9W6B2C9</accession>
<feature type="transmembrane region" description="Helical" evidence="7">
    <location>
        <begin position="128"/>
        <end position="153"/>
    </location>
</feature>
<evidence type="ECO:0000256" key="7">
    <source>
        <dbReference type="SAM" id="Phobius"/>
    </source>
</evidence>
<evidence type="ECO:0000256" key="4">
    <source>
        <dbReference type="ARBA" id="ARBA00022989"/>
    </source>
</evidence>
<keyword evidence="4 7" id="KW-1133">Transmembrane helix</keyword>
<dbReference type="PANTHER" id="PTHR11403">
    <property type="entry name" value="CYTOCHROME C OXIDASE SUBUNIT III"/>
    <property type="match status" value="1"/>
</dbReference>
<evidence type="ECO:0000313" key="10">
    <source>
        <dbReference type="Proteomes" id="UP001143545"/>
    </source>
</evidence>
<feature type="transmembrane region" description="Helical" evidence="7">
    <location>
        <begin position="20"/>
        <end position="41"/>
    </location>
</feature>
<dbReference type="InterPro" id="IPR013833">
    <property type="entry name" value="Cyt_c_oxidase_su3_a-hlx"/>
</dbReference>
<proteinExistence type="inferred from homology"/>
<dbReference type="GO" id="GO:0019646">
    <property type="term" value="P:aerobic electron transport chain"/>
    <property type="evidence" value="ECO:0007669"/>
    <property type="project" value="InterPro"/>
</dbReference>
<evidence type="ECO:0000259" key="8">
    <source>
        <dbReference type="PROSITE" id="PS50253"/>
    </source>
</evidence>
<evidence type="ECO:0000256" key="5">
    <source>
        <dbReference type="ARBA" id="ARBA00023136"/>
    </source>
</evidence>
<dbReference type="SUPFAM" id="SSF81452">
    <property type="entry name" value="Cytochrome c oxidase subunit III-like"/>
    <property type="match status" value="1"/>
</dbReference>
<feature type="transmembrane region" description="Helical" evidence="7">
    <location>
        <begin position="88"/>
        <end position="108"/>
    </location>
</feature>
<protein>
    <submittedName>
        <fullName evidence="9">Cytochrome oxidase subunit III</fullName>
    </submittedName>
</protein>
<evidence type="ECO:0000256" key="1">
    <source>
        <dbReference type="ARBA" id="ARBA00004141"/>
    </source>
</evidence>
<sequence length="192" mass="21765">MDLTQGTGQEKLVRAKKMILLFAIISLSMMFAGLLSAYIVSSKRKDWLHDFDFPTSFLISTAIILISSITMHVAWVGLKKSQSAITSAMLLVTFALGIAFIYFQFLGFKELIGQNLYLTGPASNVRTSYIYVIAVLHILHIVAGLVVLLVLIYNHFKQKYNHGQTLGFEQGVTFWHFLDILWIVLVSFLYFF</sequence>
<dbReference type="InterPro" id="IPR024791">
    <property type="entry name" value="Cyt_c/ubiquinol_Oxase_su3"/>
</dbReference>
<feature type="domain" description="Heme-copper oxidase subunit III family profile" evidence="8">
    <location>
        <begin position="1"/>
        <end position="192"/>
    </location>
</feature>
<keyword evidence="3 6" id="KW-0812">Transmembrane</keyword>
<gene>
    <name evidence="9" type="primary">ctaE</name>
    <name evidence="9" type="ORF">NBRC110019_00550</name>
</gene>
<name>A0A9W6B2C9_9FLAO</name>
<comment type="similarity">
    <text evidence="2 6">Belongs to the cytochrome c oxidase subunit 3 family.</text>
</comment>
<feature type="transmembrane region" description="Helical" evidence="7">
    <location>
        <begin position="53"/>
        <end position="76"/>
    </location>
</feature>
<dbReference type="GO" id="GO:0004129">
    <property type="term" value="F:cytochrome-c oxidase activity"/>
    <property type="evidence" value="ECO:0007669"/>
    <property type="project" value="InterPro"/>
</dbReference>
<feature type="transmembrane region" description="Helical" evidence="7">
    <location>
        <begin position="174"/>
        <end position="191"/>
    </location>
</feature>
<dbReference type="Proteomes" id="UP001143545">
    <property type="component" value="Unassembled WGS sequence"/>
</dbReference>
<dbReference type="PANTHER" id="PTHR11403:SF10">
    <property type="entry name" value="CYTOCHROME C OXIDASE"/>
    <property type="match status" value="1"/>
</dbReference>
<keyword evidence="5 7" id="KW-0472">Membrane</keyword>
<dbReference type="InterPro" id="IPR000298">
    <property type="entry name" value="Cyt_c_oxidase-like_su3"/>
</dbReference>
<dbReference type="Pfam" id="PF00510">
    <property type="entry name" value="COX3"/>
    <property type="match status" value="1"/>
</dbReference>
<dbReference type="PROSITE" id="PS50253">
    <property type="entry name" value="COX3"/>
    <property type="match status" value="1"/>
</dbReference>